<proteinExistence type="predicted"/>
<sequence length="458" mass="53208">MDEHVLGFLCVLGTHTNIQERRQKAELHSQWHEQPQRWMQCRKWFHGSSMEGMMGATHEWILSILEVYDKGLIKAWLGGSWPFMIKKAHDLVRSCIRYKRAVRVDGELVEATSQLYQLDESDGTSNLDRMVRGMELRICMTWKGFRIDLGASCWRRLTMELGLPIIQLDPTEFQDEPAQPRCTLQGQDPENRKGDATWLVHEWACDQMDQLGLSFCCQLSWRRLTMELGLPIGQLDPTEGLRSQYGQAGKDSGWLRNDPVIGFGWCIEWLGDWLNLLRLEYAERRQKAELHSQWHEQPQRWMQCRKWFHGSSMEGMMGATHEWILSILEVHDKGLIKAWLGGSWSFMIKKAHDLVRSCIRSRTLREGLILVDLTHPYGMEVRGHSLDNDPWWIMVCVGSDHGCTGCKSKIDRVHWDMVPWPVRYKRVVRVDGELVEATSQLYQLEESDGTSSEVVQLS</sequence>
<comment type="caution">
    <text evidence="1">The sequence shown here is derived from an EMBL/GenBank/DDBJ whole genome shotgun (WGS) entry which is preliminary data.</text>
</comment>
<organism evidence="1 2">
    <name type="scientific">Brassica cretica</name>
    <name type="common">Mustard</name>
    <dbReference type="NCBI Taxonomy" id="69181"/>
    <lineage>
        <taxon>Eukaryota</taxon>
        <taxon>Viridiplantae</taxon>
        <taxon>Streptophyta</taxon>
        <taxon>Embryophyta</taxon>
        <taxon>Tracheophyta</taxon>
        <taxon>Spermatophyta</taxon>
        <taxon>Magnoliopsida</taxon>
        <taxon>eudicotyledons</taxon>
        <taxon>Gunneridae</taxon>
        <taxon>Pentapetalae</taxon>
        <taxon>rosids</taxon>
        <taxon>malvids</taxon>
        <taxon>Brassicales</taxon>
        <taxon>Brassicaceae</taxon>
        <taxon>Brassiceae</taxon>
        <taxon>Brassica</taxon>
    </lineage>
</organism>
<evidence type="ECO:0000313" key="1">
    <source>
        <dbReference type="EMBL" id="KAF3492477.1"/>
    </source>
</evidence>
<dbReference type="Proteomes" id="UP000266723">
    <property type="component" value="Unassembled WGS sequence"/>
</dbReference>
<name>A0ABQ7A492_BRACR</name>
<accession>A0ABQ7A492</accession>
<protein>
    <submittedName>
        <fullName evidence="1">Uncharacterized protein</fullName>
    </submittedName>
</protein>
<keyword evidence="2" id="KW-1185">Reference proteome</keyword>
<dbReference type="EMBL" id="QGKV02002055">
    <property type="protein sequence ID" value="KAF3492477.1"/>
    <property type="molecule type" value="Genomic_DNA"/>
</dbReference>
<gene>
    <name evidence="1" type="ORF">DY000_02053436</name>
</gene>
<reference evidence="1 2" key="1">
    <citation type="journal article" date="2020" name="BMC Genomics">
        <title>Intraspecific diversification of the crop wild relative Brassica cretica Lam. using demographic model selection.</title>
        <authorList>
            <person name="Kioukis A."/>
            <person name="Michalopoulou V.A."/>
            <person name="Briers L."/>
            <person name="Pirintsos S."/>
            <person name="Studholme D.J."/>
            <person name="Pavlidis P."/>
            <person name="Sarris P.F."/>
        </authorList>
    </citation>
    <scope>NUCLEOTIDE SEQUENCE [LARGE SCALE GENOMIC DNA]</scope>
    <source>
        <strain evidence="2">cv. PFS-1207/04</strain>
    </source>
</reference>
<evidence type="ECO:0000313" key="2">
    <source>
        <dbReference type="Proteomes" id="UP000266723"/>
    </source>
</evidence>